<comment type="function">
    <text evidence="11">Catalyzes the specific phosphorylation of the 3-hydroxyl group of shikimic acid using ATP as a cosubstrate.</text>
</comment>
<organism evidence="12 13">
    <name type="scientific">Vagococcus elongatus</name>
    <dbReference type="NCBI Taxonomy" id="180344"/>
    <lineage>
        <taxon>Bacteria</taxon>
        <taxon>Bacillati</taxon>
        <taxon>Bacillota</taxon>
        <taxon>Bacilli</taxon>
        <taxon>Lactobacillales</taxon>
        <taxon>Enterococcaceae</taxon>
        <taxon>Vagococcus</taxon>
    </lineage>
</organism>
<feature type="binding site" evidence="11">
    <location>
        <position position="118"/>
    </location>
    <ligand>
        <name>ATP</name>
        <dbReference type="ChEBI" id="CHEBI:30616"/>
    </ligand>
</feature>
<feature type="binding site" evidence="11">
    <location>
        <position position="136"/>
    </location>
    <ligand>
        <name>substrate</name>
    </ligand>
</feature>
<evidence type="ECO:0000256" key="2">
    <source>
        <dbReference type="ARBA" id="ARBA00006997"/>
    </source>
</evidence>
<dbReference type="GO" id="GO:0005829">
    <property type="term" value="C:cytosol"/>
    <property type="evidence" value="ECO:0007669"/>
    <property type="project" value="TreeGrafter"/>
</dbReference>
<dbReference type="UniPathway" id="UPA00053">
    <property type="reaction ID" value="UER00088"/>
</dbReference>
<dbReference type="InterPro" id="IPR027417">
    <property type="entry name" value="P-loop_NTPase"/>
</dbReference>
<evidence type="ECO:0000256" key="11">
    <source>
        <dbReference type="HAMAP-Rule" id="MF_00109"/>
    </source>
</evidence>
<evidence type="ECO:0000256" key="7">
    <source>
        <dbReference type="ARBA" id="ARBA00022777"/>
    </source>
</evidence>
<keyword evidence="9 11" id="KW-0057">Aromatic amino acid biosynthesis</keyword>
<comment type="caution">
    <text evidence="12">The sequence shown here is derived from an EMBL/GenBank/DDBJ whole genome shotgun (WGS) entry which is preliminary data.</text>
</comment>
<dbReference type="PANTHER" id="PTHR21087">
    <property type="entry name" value="SHIKIMATE KINASE"/>
    <property type="match status" value="1"/>
</dbReference>
<feature type="binding site" evidence="11">
    <location>
        <position position="57"/>
    </location>
    <ligand>
        <name>substrate</name>
    </ligand>
</feature>
<dbReference type="Gene3D" id="3.40.50.300">
    <property type="entry name" value="P-loop containing nucleotide triphosphate hydrolases"/>
    <property type="match status" value="1"/>
</dbReference>
<evidence type="ECO:0000313" key="12">
    <source>
        <dbReference type="EMBL" id="RSU11003.1"/>
    </source>
</evidence>
<feature type="binding site" evidence="11">
    <location>
        <begin position="11"/>
        <end position="16"/>
    </location>
    <ligand>
        <name>ATP</name>
        <dbReference type="ChEBI" id="CHEBI:30616"/>
    </ligand>
</feature>
<protein>
    <recommendedName>
        <fullName evidence="3 11">Shikimate kinase</fullName>
        <shortName evidence="11">SK</shortName>
        <ecNumber evidence="3 11">2.7.1.71</ecNumber>
    </recommendedName>
</protein>
<comment type="caution">
    <text evidence="11">Lacks conserved residue(s) required for the propagation of feature annotation.</text>
</comment>
<keyword evidence="5 11" id="KW-0808">Transferase</keyword>
<feature type="binding site" evidence="11">
    <location>
        <position position="78"/>
    </location>
    <ligand>
        <name>substrate</name>
    </ligand>
</feature>
<dbReference type="SUPFAM" id="SSF52540">
    <property type="entry name" value="P-loop containing nucleoside triphosphate hydrolases"/>
    <property type="match status" value="1"/>
</dbReference>
<keyword evidence="8 11" id="KW-0067">ATP-binding</keyword>
<evidence type="ECO:0000256" key="4">
    <source>
        <dbReference type="ARBA" id="ARBA00022605"/>
    </source>
</evidence>
<dbReference type="CDD" id="cd00464">
    <property type="entry name" value="SK"/>
    <property type="match status" value="1"/>
</dbReference>
<comment type="pathway">
    <text evidence="1 11">Metabolic intermediate biosynthesis; chorismate biosynthesis; chorismate from D-erythrose 4-phosphate and phosphoenolpyruvate: step 5/7.</text>
</comment>
<feature type="binding site" evidence="11">
    <location>
        <position position="33"/>
    </location>
    <ligand>
        <name>substrate</name>
    </ligand>
</feature>
<keyword evidence="6 11" id="KW-0547">Nucleotide-binding</keyword>
<sequence length="171" mass="19399">MKSIVLIGFMGSGKTTVGQRLASELKVPFIDCDDFFVSKEKMSIADFFDRYGETAFRKKESEHLADLLHQNAVIATGGGIVMNEANRQQLAAHPCVCWLTGDFETIYQRINSDKANVRPLAEEKTPEELYQLYNMRQKLYREAADIIVDTEALSMSEIIEKIITARERSLN</sequence>
<dbReference type="HAMAP" id="MF_00109">
    <property type="entry name" value="Shikimate_kinase"/>
    <property type="match status" value="1"/>
</dbReference>
<evidence type="ECO:0000256" key="3">
    <source>
        <dbReference type="ARBA" id="ARBA00012154"/>
    </source>
</evidence>
<dbReference type="OrthoDB" id="9800332at2"/>
<keyword evidence="4 11" id="KW-0028">Amino-acid biosynthesis</keyword>
<dbReference type="Proteomes" id="UP000287605">
    <property type="component" value="Unassembled WGS sequence"/>
</dbReference>
<dbReference type="InterPro" id="IPR023000">
    <property type="entry name" value="Shikimate_kinase_CS"/>
</dbReference>
<dbReference type="InterPro" id="IPR000623">
    <property type="entry name" value="Shikimate_kinase/TSH1"/>
</dbReference>
<evidence type="ECO:0000256" key="1">
    <source>
        <dbReference type="ARBA" id="ARBA00004842"/>
    </source>
</evidence>
<dbReference type="InterPro" id="IPR031322">
    <property type="entry name" value="Shikimate/glucono_kinase"/>
</dbReference>
<dbReference type="GO" id="GO:0004765">
    <property type="term" value="F:shikimate kinase activity"/>
    <property type="evidence" value="ECO:0007669"/>
    <property type="project" value="UniProtKB-UniRule"/>
</dbReference>
<keyword evidence="11" id="KW-0460">Magnesium</keyword>
<dbReference type="EMBL" id="NGKA01000012">
    <property type="protein sequence ID" value="RSU11003.1"/>
    <property type="molecule type" value="Genomic_DNA"/>
</dbReference>
<comment type="subunit">
    <text evidence="11">Monomer.</text>
</comment>
<name>A0A430ASH4_9ENTE</name>
<keyword evidence="11" id="KW-0963">Cytoplasm</keyword>
<dbReference type="PRINTS" id="PR01100">
    <property type="entry name" value="SHIKIMTKNASE"/>
</dbReference>
<dbReference type="GO" id="GO:0008652">
    <property type="term" value="P:amino acid biosynthetic process"/>
    <property type="evidence" value="ECO:0007669"/>
    <property type="project" value="UniProtKB-KW"/>
</dbReference>
<dbReference type="RefSeq" id="WP_126809328.1">
    <property type="nucleotide sequence ID" value="NZ_NGKA01000012.1"/>
</dbReference>
<dbReference type="GO" id="GO:0000287">
    <property type="term" value="F:magnesium ion binding"/>
    <property type="evidence" value="ECO:0007669"/>
    <property type="project" value="UniProtKB-UniRule"/>
</dbReference>
<comment type="cofactor">
    <cofactor evidence="11">
        <name>Mg(2+)</name>
        <dbReference type="ChEBI" id="CHEBI:18420"/>
    </cofactor>
    <text evidence="11">Binds 1 Mg(2+) ion per subunit.</text>
</comment>
<dbReference type="GO" id="GO:0009073">
    <property type="term" value="P:aromatic amino acid family biosynthetic process"/>
    <property type="evidence" value="ECO:0007669"/>
    <property type="project" value="UniProtKB-KW"/>
</dbReference>
<dbReference type="Pfam" id="PF01202">
    <property type="entry name" value="SKI"/>
    <property type="match status" value="1"/>
</dbReference>
<evidence type="ECO:0000256" key="10">
    <source>
        <dbReference type="ARBA" id="ARBA00048567"/>
    </source>
</evidence>
<dbReference type="GO" id="GO:0005524">
    <property type="term" value="F:ATP binding"/>
    <property type="evidence" value="ECO:0007669"/>
    <property type="project" value="UniProtKB-UniRule"/>
</dbReference>
<evidence type="ECO:0000256" key="5">
    <source>
        <dbReference type="ARBA" id="ARBA00022679"/>
    </source>
</evidence>
<evidence type="ECO:0000313" key="13">
    <source>
        <dbReference type="Proteomes" id="UP000287605"/>
    </source>
</evidence>
<dbReference type="PROSITE" id="PS01128">
    <property type="entry name" value="SHIKIMATE_KINASE"/>
    <property type="match status" value="1"/>
</dbReference>
<keyword evidence="13" id="KW-1185">Reference proteome</keyword>
<reference evidence="12 13" key="1">
    <citation type="submission" date="2017-05" db="EMBL/GenBank/DDBJ databases">
        <title>Vagococcus spp. assemblies.</title>
        <authorList>
            <person name="Gulvik C.A."/>
        </authorList>
    </citation>
    <scope>NUCLEOTIDE SEQUENCE [LARGE SCALE GENOMIC DNA]</scope>
    <source>
        <strain evidence="12 13">CCUG 51432</strain>
    </source>
</reference>
<feature type="binding site" evidence="11">
    <location>
        <position position="15"/>
    </location>
    <ligand>
        <name>Mg(2+)</name>
        <dbReference type="ChEBI" id="CHEBI:18420"/>
    </ligand>
</feature>
<evidence type="ECO:0000256" key="9">
    <source>
        <dbReference type="ARBA" id="ARBA00023141"/>
    </source>
</evidence>
<dbReference type="AlphaFoldDB" id="A0A430ASH4"/>
<proteinExistence type="inferred from homology"/>
<comment type="catalytic activity">
    <reaction evidence="10 11">
        <text>shikimate + ATP = 3-phosphoshikimate + ADP + H(+)</text>
        <dbReference type="Rhea" id="RHEA:13121"/>
        <dbReference type="ChEBI" id="CHEBI:15378"/>
        <dbReference type="ChEBI" id="CHEBI:30616"/>
        <dbReference type="ChEBI" id="CHEBI:36208"/>
        <dbReference type="ChEBI" id="CHEBI:145989"/>
        <dbReference type="ChEBI" id="CHEBI:456216"/>
        <dbReference type="EC" id="2.7.1.71"/>
    </reaction>
</comment>
<gene>
    <name evidence="11" type="primary">aroK</name>
    <name evidence="12" type="ORF">CBF29_08555</name>
</gene>
<dbReference type="GO" id="GO:0009423">
    <property type="term" value="P:chorismate biosynthetic process"/>
    <property type="evidence" value="ECO:0007669"/>
    <property type="project" value="UniProtKB-UniRule"/>
</dbReference>
<evidence type="ECO:0000256" key="6">
    <source>
        <dbReference type="ARBA" id="ARBA00022741"/>
    </source>
</evidence>
<dbReference type="PANTHER" id="PTHR21087:SF16">
    <property type="entry name" value="SHIKIMATE KINASE 1, CHLOROPLASTIC"/>
    <property type="match status" value="1"/>
</dbReference>
<comment type="similarity">
    <text evidence="2 11">Belongs to the shikimate kinase family.</text>
</comment>
<evidence type="ECO:0000256" key="8">
    <source>
        <dbReference type="ARBA" id="ARBA00022840"/>
    </source>
</evidence>
<accession>A0A430ASH4</accession>
<comment type="subcellular location">
    <subcellularLocation>
        <location evidence="11">Cytoplasm</location>
    </subcellularLocation>
</comment>
<dbReference type="EC" id="2.7.1.71" evidence="3 11"/>
<keyword evidence="7 11" id="KW-0418">Kinase</keyword>
<keyword evidence="11" id="KW-0479">Metal-binding</keyword>